<gene>
    <name evidence="1" type="ORF">K1T71_012253</name>
</gene>
<reference evidence="1 2" key="1">
    <citation type="journal article" date="2021" name="Front. Genet.">
        <title>Chromosome-Level Genome Assembly Reveals Significant Gene Expansion in the Toll and IMD Signaling Pathways of Dendrolimus kikuchii.</title>
        <authorList>
            <person name="Zhou J."/>
            <person name="Wu P."/>
            <person name="Xiong Z."/>
            <person name="Liu N."/>
            <person name="Zhao N."/>
            <person name="Ji M."/>
            <person name="Qiu Y."/>
            <person name="Yang B."/>
        </authorList>
    </citation>
    <scope>NUCLEOTIDE SEQUENCE [LARGE SCALE GENOMIC DNA]</scope>
    <source>
        <strain evidence="1">Ann1</strain>
    </source>
</reference>
<name>A0ACC1CL07_9NEOP</name>
<organism evidence="1 2">
    <name type="scientific">Dendrolimus kikuchii</name>
    <dbReference type="NCBI Taxonomy" id="765133"/>
    <lineage>
        <taxon>Eukaryota</taxon>
        <taxon>Metazoa</taxon>
        <taxon>Ecdysozoa</taxon>
        <taxon>Arthropoda</taxon>
        <taxon>Hexapoda</taxon>
        <taxon>Insecta</taxon>
        <taxon>Pterygota</taxon>
        <taxon>Neoptera</taxon>
        <taxon>Endopterygota</taxon>
        <taxon>Lepidoptera</taxon>
        <taxon>Glossata</taxon>
        <taxon>Ditrysia</taxon>
        <taxon>Bombycoidea</taxon>
        <taxon>Lasiocampidae</taxon>
        <taxon>Dendrolimus</taxon>
    </lineage>
</organism>
<dbReference type="EMBL" id="CM034408">
    <property type="protein sequence ID" value="KAJ0172280.1"/>
    <property type="molecule type" value="Genomic_DNA"/>
</dbReference>
<keyword evidence="2" id="KW-1185">Reference proteome</keyword>
<protein>
    <submittedName>
        <fullName evidence="1">Uncharacterized protein</fullName>
    </submittedName>
</protein>
<evidence type="ECO:0000313" key="2">
    <source>
        <dbReference type="Proteomes" id="UP000824533"/>
    </source>
</evidence>
<proteinExistence type="predicted"/>
<evidence type="ECO:0000313" key="1">
    <source>
        <dbReference type="EMBL" id="KAJ0172280.1"/>
    </source>
</evidence>
<sequence length="537" mass="60242">MVNYPPVDGIGPPGTRVKSIAAQLLASMSPNLLLMDLGMAISFATVAVPDLLHAPEGLSLDDTQASWFGSLSYLTQPFGAILSGLIVDYFGRKKASILVNIPHVIAWILAYFSWNLPSLFIANGLLGLGTGLMEAPIFAYVGEVCEPSIRGTVCTVTQLFLAIGTLNMYFLGTVVSWRNAALISLAAPILAMVLSFFVPETPVWLLSQNREKDALKSLCYLRGWTSAENVKEEFDELIIYCKNLHRCIICLREDEYRKTEDCPHRNMNIFKRSYLQFKNEMLVKATLRPFSLGILYFLFYVMSGLTPIRPNMVNVCGAFGMADNRKNIVLKVGIITLTAAILVIGLIKIAGKRKLGITAMLGTGLSCTALSVYAKHHLDDSVFSYDVDTFPKDTSVWPLVFFYLLTFCTGCNVSWVLLGEIFPFRSRARAQGLAAAWNYIVTFFGTKSYIDLEIHFKLWGTFAVYAAFAFVGTVYLYFFIPETEGVPLHEIEYFYKGSLRTFAYDPFINFFRRIFGITREDPRIVCKEENEKNDTKF</sequence>
<comment type="caution">
    <text evidence="1">The sequence shown here is derived from an EMBL/GenBank/DDBJ whole genome shotgun (WGS) entry which is preliminary data.</text>
</comment>
<dbReference type="Proteomes" id="UP000824533">
    <property type="component" value="Linkage Group LG22"/>
</dbReference>
<accession>A0ACC1CL07</accession>